<sequence>MQTHFLLYTHKHDNLTFPYYHHQTKKKEKIESNK</sequence>
<name>A0A2P2IM64_RHIMU</name>
<dbReference type="EMBL" id="GGEC01001805">
    <property type="protein sequence ID" value="MBW82288.1"/>
    <property type="molecule type" value="Transcribed_RNA"/>
</dbReference>
<proteinExistence type="predicted"/>
<protein>
    <submittedName>
        <fullName evidence="1">Small G protein signaling modulator 1 isoform X2</fullName>
    </submittedName>
</protein>
<accession>A0A2P2IM64</accession>
<organism evidence="1">
    <name type="scientific">Rhizophora mucronata</name>
    <name type="common">Asiatic mangrove</name>
    <dbReference type="NCBI Taxonomy" id="61149"/>
    <lineage>
        <taxon>Eukaryota</taxon>
        <taxon>Viridiplantae</taxon>
        <taxon>Streptophyta</taxon>
        <taxon>Embryophyta</taxon>
        <taxon>Tracheophyta</taxon>
        <taxon>Spermatophyta</taxon>
        <taxon>Magnoliopsida</taxon>
        <taxon>eudicotyledons</taxon>
        <taxon>Gunneridae</taxon>
        <taxon>Pentapetalae</taxon>
        <taxon>rosids</taxon>
        <taxon>fabids</taxon>
        <taxon>Malpighiales</taxon>
        <taxon>Rhizophoraceae</taxon>
        <taxon>Rhizophora</taxon>
    </lineage>
</organism>
<reference evidence="1" key="1">
    <citation type="submission" date="2018-02" db="EMBL/GenBank/DDBJ databases">
        <title>Rhizophora mucronata_Transcriptome.</title>
        <authorList>
            <person name="Meera S.P."/>
            <person name="Sreeshan A."/>
            <person name="Augustine A."/>
        </authorList>
    </citation>
    <scope>NUCLEOTIDE SEQUENCE</scope>
    <source>
        <tissue evidence="1">Leaf</tissue>
    </source>
</reference>
<evidence type="ECO:0000313" key="1">
    <source>
        <dbReference type="EMBL" id="MBW82288.1"/>
    </source>
</evidence>
<dbReference type="AlphaFoldDB" id="A0A2P2IM64"/>